<feature type="binding site" evidence="3">
    <location>
        <position position="225"/>
    </location>
    <ligand>
        <name>dimethylallyl diphosphate</name>
        <dbReference type="ChEBI" id="CHEBI:57623"/>
    </ligand>
</feature>
<dbReference type="GO" id="GO:0009820">
    <property type="term" value="P:alkaloid metabolic process"/>
    <property type="evidence" value="ECO:0007669"/>
    <property type="project" value="InterPro"/>
</dbReference>
<dbReference type="OMA" id="KFYFQSP"/>
<comment type="similarity">
    <text evidence="1">Belongs to the tryptophan dimethylallyltransferase family.</text>
</comment>
<feature type="binding site" evidence="3">
    <location>
        <position position="223"/>
    </location>
    <ligand>
        <name>dimethylallyl diphosphate</name>
        <dbReference type="ChEBI" id="CHEBI:57623"/>
    </ligand>
</feature>
<dbReference type="Pfam" id="PF11991">
    <property type="entry name" value="Trp_DMAT"/>
    <property type="match status" value="2"/>
</dbReference>
<dbReference type="PIRSF" id="PIRSF000509">
    <property type="entry name" value="Trp_DMAT"/>
    <property type="match status" value="1"/>
</dbReference>
<dbReference type="InterPro" id="IPR017795">
    <property type="entry name" value="ABBA_NscD-like"/>
</dbReference>
<dbReference type="SFLD" id="SFLDG01162">
    <property type="entry name" value="I"/>
    <property type="match status" value="1"/>
</dbReference>
<reference evidence="5" key="1">
    <citation type="journal article" date="2015" name="BMC Genomics">
        <title>Genomic and transcriptomic analysis of the endophytic fungus Pestalotiopsis fici reveals its lifestyle and high potential for synthesis of natural products.</title>
        <authorList>
            <person name="Wang X."/>
            <person name="Zhang X."/>
            <person name="Liu L."/>
            <person name="Xiang M."/>
            <person name="Wang W."/>
            <person name="Sun X."/>
            <person name="Che Y."/>
            <person name="Guo L."/>
            <person name="Liu G."/>
            <person name="Guo L."/>
            <person name="Wang C."/>
            <person name="Yin W.B."/>
            <person name="Stadler M."/>
            <person name="Zhang X."/>
            <person name="Liu X."/>
        </authorList>
    </citation>
    <scope>NUCLEOTIDE SEQUENCE [LARGE SCALE GENOMIC DNA]</scope>
    <source>
        <strain evidence="5">W106-1 / CGMCC3.15140</strain>
    </source>
</reference>
<dbReference type="InterPro" id="IPR033964">
    <property type="entry name" value="ABBA"/>
</dbReference>
<sequence>MPALTVKPDAEAKPLRVWNSLRRYLPPTDNKDVEFWWNITGYHLAVMIDAAGYTPELQYEVLLFHYNWIVSSRISHSDELVAAKKESDQACGYLQVPRLGPAPHDDGRPVFKSLIAYDGSPLEYSWKWNTSKGEPDIRYSWEAISATSGTTTDPLNHDPTLDYMEKVSHALPGVNFEWYRHFIANLYDPDRAVYSKELEQGDPPATTLMHAVEYNKKKNFGLKSYFLPRKLFQGGDPATMQEWDAAIVKLNPGKNHPGRDALMNFLATSPEGKLMKPNVMGMDNVEPSKSRLKMYFTSAHTSFNSVREIMTMGGIRDVSESSLQDLRSLILTVLGLPADFPEDEEIPVEASASDDWPDFAALCEGFVYFFDIAPTSGSPDVKFYLTTRKYGADDLTIAQNLMSWTAAHGRGAYNPKYIEMLERLAEHRGLENGKGMHAYISYQCVQQGEPDVKSYISPELYHKARFTTAE</sequence>
<keyword evidence="2" id="KW-0808">Transferase</keyword>
<feature type="binding site" evidence="3">
    <location>
        <position position="295"/>
    </location>
    <ligand>
        <name>dimethylallyl diphosphate</name>
        <dbReference type="ChEBI" id="CHEBI:57623"/>
    </ligand>
</feature>
<evidence type="ECO:0000313" key="4">
    <source>
        <dbReference type="EMBL" id="ETS86541.1"/>
    </source>
</evidence>
<evidence type="ECO:0000313" key="5">
    <source>
        <dbReference type="Proteomes" id="UP000030651"/>
    </source>
</evidence>
<dbReference type="NCBIfam" id="TIGR03429">
    <property type="entry name" value="arom_pren_DMATS"/>
    <property type="match status" value="1"/>
</dbReference>
<feature type="binding site" evidence="3">
    <location>
        <position position="123"/>
    </location>
    <ligand>
        <name>L-tryptophan</name>
        <dbReference type="ChEBI" id="CHEBI:57912"/>
    </ligand>
</feature>
<keyword evidence="5" id="KW-1185">Reference proteome</keyword>
<dbReference type="AlphaFoldDB" id="W3XML8"/>
<proteinExistence type="inferred from homology"/>
<feature type="binding site" evidence="3">
    <location>
        <position position="138"/>
    </location>
    <ligand>
        <name>dimethylallyl diphosphate</name>
        <dbReference type="ChEBI" id="CHEBI:57623"/>
    </ligand>
</feature>
<dbReference type="eggNOG" id="ENOG502S2XP">
    <property type="taxonomic scope" value="Eukaryota"/>
</dbReference>
<dbReference type="PANTHER" id="PTHR40627:SF4">
    <property type="entry name" value="PRENYLTRANSFERASE ASQH1-RELATED"/>
    <property type="match status" value="1"/>
</dbReference>
<dbReference type="InterPro" id="IPR012148">
    <property type="entry name" value="ABBA_DMATS-like"/>
</dbReference>
<dbReference type="GO" id="GO:0004659">
    <property type="term" value="F:prenyltransferase activity"/>
    <property type="evidence" value="ECO:0007669"/>
    <property type="project" value="TreeGrafter"/>
</dbReference>
<dbReference type="CDD" id="cd13929">
    <property type="entry name" value="PT-DMATS_CymD"/>
    <property type="match status" value="1"/>
</dbReference>
<dbReference type="Proteomes" id="UP000030651">
    <property type="component" value="Unassembled WGS sequence"/>
</dbReference>
<dbReference type="InParanoid" id="W3XML8"/>
<organism evidence="4 5">
    <name type="scientific">Pestalotiopsis fici (strain W106-1 / CGMCC3.15140)</name>
    <dbReference type="NCBI Taxonomy" id="1229662"/>
    <lineage>
        <taxon>Eukaryota</taxon>
        <taxon>Fungi</taxon>
        <taxon>Dikarya</taxon>
        <taxon>Ascomycota</taxon>
        <taxon>Pezizomycotina</taxon>
        <taxon>Sordariomycetes</taxon>
        <taxon>Xylariomycetidae</taxon>
        <taxon>Amphisphaeriales</taxon>
        <taxon>Sporocadaceae</taxon>
        <taxon>Pestalotiopsis</taxon>
    </lineage>
</organism>
<dbReference type="GeneID" id="19265382"/>
<dbReference type="EMBL" id="KI912109">
    <property type="protein sequence ID" value="ETS86541.1"/>
    <property type="molecule type" value="Genomic_DNA"/>
</dbReference>
<evidence type="ECO:0000256" key="1">
    <source>
        <dbReference type="ARBA" id="ARBA00010209"/>
    </source>
</evidence>
<feature type="binding site" evidence="3">
    <location>
        <position position="384"/>
    </location>
    <ligand>
        <name>dimethylallyl diphosphate</name>
        <dbReference type="ChEBI" id="CHEBI:57623"/>
    </ligand>
</feature>
<evidence type="ECO:0008006" key="6">
    <source>
        <dbReference type="Google" id="ProtNLM"/>
    </source>
</evidence>
<dbReference type="PANTHER" id="PTHR40627">
    <property type="entry name" value="INDOLE PRENYLTRANSFERASE TDIB-RELATED"/>
    <property type="match status" value="1"/>
</dbReference>
<accession>W3XML8</accession>
<evidence type="ECO:0000256" key="2">
    <source>
        <dbReference type="ARBA" id="ARBA00022679"/>
    </source>
</evidence>
<gene>
    <name evidence="4" type="ORF">PFICI_00369</name>
</gene>
<feature type="binding site" evidence="3">
    <location>
        <position position="293"/>
    </location>
    <ligand>
        <name>dimethylallyl diphosphate</name>
        <dbReference type="ChEBI" id="CHEBI:57623"/>
    </ligand>
</feature>
<name>W3XML8_PESFW</name>
<dbReference type="OrthoDB" id="3354387at2759"/>
<dbReference type="KEGG" id="pfy:PFICI_00369"/>
<dbReference type="RefSeq" id="XP_007827141.1">
    <property type="nucleotide sequence ID" value="XM_007828950.1"/>
</dbReference>
<feature type="binding site" evidence="3">
    <location>
        <position position="291"/>
    </location>
    <ligand>
        <name>dimethylallyl diphosphate</name>
        <dbReference type="ChEBI" id="CHEBI:57623"/>
    </ligand>
</feature>
<evidence type="ECO:0000256" key="3">
    <source>
        <dbReference type="PIRSR" id="PIRSR000509-1"/>
    </source>
</evidence>
<protein>
    <recommendedName>
        <fullName evidence="6">Aromatic prenyltransferase</fullName>
    </recommendedName>
</protein>
<dbReference type="SFLD" id="SFLDS00036">
    <property type="entry name" value="Aromatic_Prenyltransferase"/>
    <property type="match status" value="1"/>
</dbReference>
<dbReference type="HOGENOM" id="CLU_037431_2_0_1"/>